<gene>
    <name evidence="1" type="ORF">HPC62_05840</name>
</gene>
<protein>
    <submittedName>
        <fullName evidence="1">Uncharacterized protein</fullName>
    </submittedName>
</protein>
<evidence type="ECO:0000313" key="2">
    <source>
        <dbReference type="Proteomes" id="UP000505210"/>
    </source>
</evidence>
<dbReference type="EMBL" id="CP053661">
    <property type="protein sequence ID" value="QKD81781.1"/>
    <property type="molecule type" value="Genomic_DNA"/>
</dbReference>
<reference evidence="1 2" key="1">
    <citation type="submission" date="2020-05" db="EMBL/GenBank/DDBJ databases">
        <title>Complete genome sequence of of a novel Thermoleptolyngbya strain isolated from hot springs of Ganzi, Sichuan China.</title>
        <authorList>
            <person name="Tang J."/>
            <person name="Daroch M."/>
            <person name="Li L."/>
            <person name="Waleron K."/>
            <person name="Waleron M."/>
            <person name="Waleron M."/>
        </authorList>
    </citation>
    <scope>NUCLEOTIDE SEQUENCE [LARGE SCALE GENOMIC DNA]</scope>
    <source>
        <strain evidence="1 2">PKUAC-SCTA183</strain>
    </source>
</reference>
<dbReference type="Proteomes" id="UP000505210">
    <property type="component" value="Chromosome"/>
</dbReference>
<keyword evidence="2" id="KW-1185">Reference proteome</keyword>
<evidence type="ECO:0000313" key="1">
    <source>
        <dbReference type="EMBL" id="QKD81781.1"/>
    </source>
</evidence>
<dbReference type="KEGG" id="theu:HPC62_05840"/>
<dbReference type="RefSeq" id="WP_172354170.1">
    <property type="nucleotide sequence ID" value="NZ_CP053661.1"/>
</dbReference>
<accession>A0A6M8BDS1</accession>
<name>A0A6M8BDS1_9CYAN</name>
<proteinExistence type="predicted"/>
<organism evidence="1 2">
    <name type="scientific">Thermoleptolyngbya sichuanensis A183</name>
    <dbReference type="NCBI Taxonomy" id="2737172"/>
    <lineage>
        <taxon>Bacteria</taxon>
        <taxon>Bacillati</taxon>
        <taxon>Cyanobacteriota</taxon>
        <taxon>Cyanophyceae</taxon>
        <taxon>Oculatellales</taxon>
        <taxon>Oculatellaceae</taxon>
        <taxon>Thermoleptolyngbya</taxon>
        <taxon>Thermoleptolyngbya sichuanensis</taxon>
    </lineage>
</organism>
<sequence length="128" mass="14500">MQPLEQLLEQVNQQRVKHIIKLYALDSEEAQDVYTSLDALFRRYPPPLIELALVETLVDCWAAVPLPKGLPFISQVRDRLRQWEAQRETEPLLSTLTPQQFHHITGLDPAPIFGPGLVDAGGDRPADH</sequence>
<dbReference type="AlphaFoldDB" id="A0A6M8BDS1"/>